<dbReference type="CDD" id="cd17748">
    <property type="entry name" value="BRCT_DNA_ligase_like"/>
    <property type="match status" value="1"/>
</dbReference>
<keyword evidence="4" id="KW-1185">Reference proteome</keyword>
<dbReference type="AlphaFoldDB" id="S4XDK4"/>
<name>S4XDK4_9CORY</name>
<sequence>MATVTAHGATLTVTAAGIRVERTPMGQTLLPAELTISPENLRGWYHHAPTRTSPGWIQFSVSSDAGHPEDTVARPLRGYPATHGVPNVVAFAPGQTEAFRAAQTALTALQGGYPVPGDAATAAPDGLGVTAADAADGSSTVGAAASSADGSPQGLFDLPNPAADSTAPTATAPEKKAPGSARGQSTWRRVAAPDVLPEPDLTADADGPVFGQNVTVTGDFEPYEKGEVWDMIAAAGGTVGKNVTKKTTVLIIGEWGSVTSKEKRARELRDKGQDIVLWTFDEFLDKIGTQRRPTLSEVKGTDAPF</sequence>
<dbReference type="Proteomes" id="UP000014809">
    <property type="component" value="Chromosome"/>
</dbReference>
<organism evidence="3 4">
    <name type="scientific">Corynebacterium terpenotabidum Y-11</name>
    <dbReference type="NCBI Taxonomy" id="1200352"/>
    <lineage>
        <taxon>Bacteria</taxon>
        <taxon>Bacillati</taxon>
        <taxon>Actinomycetota</taxon>
        <taxon>Actinomycetes</taxon>
        <taxon>Mycobacteriales</taxon>
        <taxon>Corynebacteriaceae</taxon>
        <taxon>Corynebacterium</taxon>
    </lineage>
</organism>
<dbReference type="SUPFAM" id="SSF52113">
    <property type="entry name" value="BRCT domain"/>
    <property type="match status" value="1"/>
</dbReference>
<evidence type="ECO:0000256" key="1">
    <source>
        <dbReference type="SAM" id="MobiDB-lite"/>
    </source>
</evidence>
<feature type="region of interest" description="Disordered" evidence="1">
    <location>
        <begin position="140"/>
        <end position="186"/>
    </location>
</feature>
<dbReference type="InterPro" id="IPR001357">
    <property type="entry name" value="BRCT_dom"/>
</dbReference>
<gene>
    <name evidence="3" type="ORF">A606_04825</name>
</gene>
<dbReference type="KEGG" id="cter:A606_04825"/>
<protein>
    <recommendedName>
        <fullName evidence="2">BRCT domain-containing protein</fullName>
    </recommendedName>
</protein>
<feature type="compositionally biased region" description="Low complexity" evidence="1">
    <location>
        <begin position="140"/>
        <end position="151"/>
    </location>
</feature>
<accession>S4XDK4</accession>
<dbReference type="EMBL" id="CP003696">
    <property type="protein sequence ID" value="AGP30614.1"/>
    <property type="molecule type" value="Genomic_DNA"/>
</dbReference>
<dbReference type="STRING" id="1200352.A606_04825"/>
<dbReference type="PROSITE" id="PS50172">
    <property type="entry name" value="BRCT"/>
    <property type="match status" value="1"/>
</dbReference>
<feature type="compositionally biased region" description="Low complexity" evidence="1">
    <location>
        <begin position="161"/>
        <end position="172"/>
    </location>
</feature>
<dbReference type="Gene3D" id="3.40.50.10190">
    <property type="entry name" value="BRCT domain"/>
    <property type="match status" value="1"/>
</dbReference>
<feature type="domain" description="BRCT" evidence="2">
    <location>
        <begin position="204"/>
        <end position="276"/>
    </location>
</feature>
<evidence type="ECO:0000313" key="4">
    <source>
        <dbReference type="Proteomes" id="UP000014809"/>
    </source>
</evidence>
<reference evidence="3 4" key="1">
    <citation type="submission" date="2012-06" db="EMBL/GenBank/DDBJ databases">
        <title>Complete genome sequence of Corynebacterium terpenotabidum Y-11 (=DSM 44721).</title>
        <authorList>
            <person name="Ruckert C."/>
            <person name="Albersmeier A."/>
            <person name="Al-Dilaimi A."/>
            <person name="Szczepanowski R."/>
            <person name="Kalinowski J."/>
        </authorList>
    </citation>
    <scope>NUCLEOTIDE SEQUENCE [LARGE SCALE GENOMIC DNA]</scope>
    <source>
        <strain evidence="3 4">Y-11</strain>
    </source>
</reference>
<dbReference type="eggNOG" id="COG0272">
    <property type="taxonomic scope" value="Bacteria"/>
</dbReference>
<dbReference type="RefSeq" id="WP_020440976.1">
    <property type="nucleotide sequence ID" value="NC_021663.1"/>
</dbReference>
<dbReference type="HOGENOM" id="CLU_1076527_0_0_11"/>
<proteinExistence type="predicted"/>
<dbReference type="OrthoDB" id="9803913at2"/>
<dbReference type="InterPro" id="IPR036420">
    <property type="entry name" value="BRCT_dom_sf"/>
</dbReference>
<dbReference type="PATRIC" id="fig|1200352.3.peg.977"/>
<evidence type="ECO:0000259" key="2">
    <source>
        <dbReference type="PROSITE" id="PS50172"/>
    </source>
</evidence>
<evidence type="ECO:0000313" key="3">
    <source>
        <dbReference type="EMBL" id="AGP30614.1"/>
    </source>
</evidence>